<gene>
    <name evidence="1" type="ORF">HID58_081911</name>
</gene>
<feature type="non-terminal residue" evidence="1">
    <location>
        <position position="1"/>
    </location>
</feature>
<name>A0ABQ7Y944_BRANA</name>
<evidence type="ECO:0000313" key="1">
    <source>
        <dbReference type="EMBL" id="KAH0864700.1"/>
    </source>
</evidence>
<dbReference type="EMBL" id="JAGKQM010000018">
    <property type="protein sequence ID" value="KAH0864700.1"/>
    <property type="molecule type" value="Genomic_DNA"/>
</dbReference>
<reference evidence="1 2" key="1">
    <citation type="submission" date="2021-05" db="EMBL/GenBank/DDBJ databases">
        <title>Genome Assembly of Synthetic Allotetraploid Brassica napus Reveals Homoeologous Exchanges between Subgenomes.</title>
        <authorList>
            <person name="Davis J.T."/>
        </authorList>
    </citation>
    <scope>NUCLEOTIDE SEQUENCE [LARGE SCALE GENOMIC DNA]</scope>
    <source>
        <strain evidence="2">cv. Da-Ae</strain>
        <tissue evidence="1">Seedling</tissue>
    </source>
</reference>
<keyword evidence="2" id="KW-1185">Reference proteome</keyword>
<protein>
    <submittedName>
        <fullName evidence="1">Uncharacterized protein</fullName>
    </submittedName>
</protein>
<evidence type="ECO:0000313" key="2">
    <source>
        <dbReference type="Proteomes" id="UP000824890"/>
    </source>
</evidence>
<sequence>LLQVYTHPVSLGLSTSHGPSFFSSTRFPTQPARSATALLLEAAQMGAASSGGSLLHELGTVSHSRAVGNGCGGPGSALSGTATFGWEEFPGHDIGRRIS</sequence>
<proteinExistence type="predicted"/>
<comment type="caution">
    <text evidence="1">The sequence shown here is derived from an EMBL/GenBank/DDBJ whole genome shotgun (WGS) entry which is preliminary data.</text>
</comment>
<dbReference type="Proteomes" id="UP000824890">
    <property type="component" value="Unassembled WGS sequence"/>
</dbReference>
<organism evidence="1 2">
    <name type="scientific">Brassica napus</name>
    <name type="common">Rape</name>
    <dbReference type="NCBI Taxonomy" id="3708"/>
    <lineage>
        <taxon>Eukaryota</taxon>
        <taxon>Viridiplantae</taxon>
        <taxon>Streptophyta</taxon>
        <taxon>Embryophyta</taxon>
        <taxon>Tracheophyta</taxon>
        <taxon>Spermatophyta</taxon>
        <taxon>Magnoliopsida</taxon>
        <taxon>eudicotyledons</taxon>
        <taxon>Gunneridae</taxon>
        <taxon>Pentapetalae</taxon>
        <taxon>rosids</taxon>
        <taxon>malvids</taxon>
        <taxon>Brassicales</taxon>
        <taxon>Brassicaceae</taxon>
        <taxon>Brassiceae</taxon>
        <taxon>Brassica</taxon>
    </lineage>
</organism>
<accession>A0ABQ7Y944</accession>